<accession>A0A859IDZ2</accession>
<evidence type="ECO:0000259" key="1">
    <source>
        <dbReference type="Pfam" id="PF03235"/>
    </source>
</evidence>
<proteinExistence type="predicted"/>
<reference evidence="3 4" key="1">
    <citation type="submission" date="2019-06" db="EMBL/GenBank/DDBJ databases">
        <title>Complete genome sequence of Haemophilus parasuis HPS412.</title>
        <authorList>
            <person name="Yang S."/>
            <person name="Huang C."/>
        </authorList>
    </citation>
    <scope>NUCLEOTIDE SEQUENCE [LARGE SCALE GENOMIC DNA]</scope>
    <source>
        <strain evidence="3 4">HPS412</strain>
    </source>
</reference>
<dbReference type="EMBL" id="CP041334">
    <property type="protein sequence ID" value="QKY72210.1"/>
    <property type="molecule type" value="Genomic_DNA"/>
</dbReference>
<protein>
    <submittedName>
        <fullName evidence="3">DUF262 domain-containing protein</fullName>
    </submittedName>
</protein>
<dbReference type="RefSeq" id="WP_160436975.1">
    <property type="nucleotide sequence ID" value="NZ_CP041334.1"/>
</dbReference>
<name>A0A859IDZ2_GLAPU</name>
<dbReference type="Proteomes" id="UP000509790">
    <property type="component" value="Chromosome"/>
</dbReference>
<evidence type="ECO:0000313" key="4">
    <source>
        <dbReference type="Proteomes" id="UP000509790"/>
    </source>
</evidence>
<dbReference type="InterPro" id="IPR011089">
    <property type="entry name" value="GmrSD_C"/>
</dbReference>
<feature type="domain" description="GmrSD restriction endonucleases C-terminal" evidence="2">
    <location>
        <begin position="414"/>
        <end position="545"/>
    </location>
</feature>
<organism evidence="3 4">
    <name type="scientific">Glaesserella parasuis</name>
    <name type="common">Haemophilus parasuis</name>
    <dbReference type="NCBI Taxonomy" id="738"/>
    <lineage>
        <taxon>Bacteria</taxon>
        <taxon>Pseudomonadati</taxon>
        <taxon>Pseudomonadota</taxon>
        <taxon>Gammaproteobacteria</taxon>
        <taxon>Pasteurellales</taxon>
        <taxon>Pasteurellaceae</taxon>
        <taxon>Glaesserella</taxon>
    </lineage>
</organism>
<dbReference type="PANTHER" id="PTHR35149">
    <property type="entry name" value="SLL5132 PROTEIN"/>
    <property type="match status" value="1"/>
</dbReference>
<dbReference type="InterPro" id="IPR004919">
    <property type="entry name" value="GmrSD_N"/>
</dbReference>
<gene>
    <name evidence="3" type="ORF">FLK62_02355</name>
</gene>
<dbReference type="PANTHER" id="PTHR35149:SF2">
    <property type="entry name" value="DUF262 DOMAIN-CONTAINING PROTEIN"/>
    <property type="match status" value="1"/>
</dbReference>
<evidence type="ECO:0000313" key="3">
    <source>
        <dbReference type="EMBL" id="QKY72210.1"/>
    </source>
</evidence>
<dbReference type="Pfam" id="PF03235">
    <property type="entry name" value="GmrSD_N"/>
    <property type="match status" value="1"/>
</dbReference>
<dbReference type="AlphaFoldDB" id="A0A859IDZ2"/>
<feature type="domain" description="GmrSD restriction endonucleases N-terminal" evidence="1">
    <location>
        <begin position="8"/>
        <end position="221"/>
    </location>
</feature>
<dbReference type="Pfam" id="PF07510">
    <property type="entry name" value="GmrSD_C"/>
    <property type="match status" value="1"/>
</dbReference>
<sequence>MKASELKITDFLTSTKVQFTIPVYQRNYDWKVEQCQQLLNDILSIGQDCDVSNHFIGSIVYIHNNGAYTSSQIKEWIIIDGQQRLTTIMLIYLVLYHLTKSQEKNDLADEINETILINKFSSAPYKLKLKPTDNHVSAMEYIYKGNFSEGLGYFSRLVENFKYFKSCITLENLDIVRQGLDKLMFVEVSLERGKDNPQRIFESLNSTGLALSEADLIRNYILMDLESDKQNIFFQYWDIIEKFAKDDANNESKVSDFIRDYLTKINKKIPNKTRIYEAFKGKYPRVQEKDLLELKQFSKYYGILVNPEREEDVDIRLHLQYIKLLEVKTAYPFLLNVYHDYSCLNKINKEQFIQILEWLQSFIVRRLVVGLPTNALNKIFMVLYNENELAVSENYVSTIVKSLSRRINNQRFPNDIEVIEALKNCSIYNWASKNRTYLFERLENFKNKEFISIINNKKISLEHIFPQNAGDDWYEDLDSQQYEFMQQKLHTLANLTLTGYNSELSNKSFIKKRELYKDSRLWLNSSLRSLSKWGKNEWEDRFTLLSERFLNIWKQPEYEEQDSEINLMDVNDLTYRKLISAQFQDIQLEVNNVTELYRVVIEQLFQEEPTRFLETQLAEKLRIVPDGKKDELRVAVALPNNYQMETNYSNNDKLARLKQVLITLNLENELFIRLDSFNKN</sequence>
<evidence type="ECO:0000259" key="2">
    <source>
        <dbReference type="Pfam" id="PF07510"/>
    </source>
</evidence>